<gene>
    <name evidence="5" type="ORF">BSTOLATCC_MIC41863</name>
</gene>
<dbReference type="GO" id="GO:0005634">
    <property type="term" value="C:nucleus"/>
    <property type="evidence" value="ECO:0007669"/>
    <property type="project" value="UniProtKB-SubCell"/>
</dbReference>
<proteinExistence type="inferred from homology"/>
<comment type="similarity">
    <text evidence="2">Belongs to the lin-54 family.</text>
</comment>
<keyword evidence="3" id="KW-0539">Nucleus</keyword>
<protein>
    <recommendedName>
        <fullName evidence="4">CRC domain-containing protein</fullName>
    </recommendedName>
</protein>
<evidence type="ECO:0000256" key="1">
    <source>
        <dbReference type="ARBA" id="ARBA00004123"/>
    </source>
</evidence>
<organism evidence="5 6">
    <name type="scientific">Blepharisma stoltei</name>
    <dbReference type="NCBI Taxonomy" id="1481888"/>
    <lineage>
        <taxon>Eukaryota</taxon>
        <taxon>Sar</taxon>
        <taxon>Alveolata</taxon>
        <taxon>Ciliophora</taxon>
        <taxon>Postciliodesmatophora</taxon>
        <taxon>Heterotrichea</taxon>
        <taxon>Heterotrichida</taxon>
        <taxon>Blepharismidae</taxon>
        <taxon>Blepharisma</taxon>
    </lineage>
</organism>
<feature type="domain" description="CRC" evidence="4">
    <location>
        <begin position="59"/>
        <end position="163"/>
    </location>
</feature>
<dbReference type="InterPro" id="IPR033467">
    <property type="entry name" value="Tesmin/TSO1-like_CXC"/>
</dbReference>
<comment type="caution">
    <text evidence="5">The sequence shown here is derived from an EMBL/GenBank/DDBJ whole genome shotgun (WGS) entry which is preliminary data.</text>
</comment>
<dbReference type="Pfam" id="PF03638">
    <property type="entry name" value="TCR"/>
    <property type="match status" value="2"/>
</dbReference>
<reference evidence="5" key="1">
    <citation type="submission" date="2021-09" db="EMBL/GenBank/DDBJ databases">
        <authorList>
            <consortium name="AG Swart"/>
            <person name="Singh M."/>
            <person name="Singh A."/>
            <person name="Seah K."/>
            <person name="Emmerich C."/>
        </authorList>
    </citation>
    <scope>NUCLEOTIDE SEQUENCE</scope>
    <source>
        <strain evidence="5">ATCC30299</strain>
    </source>
</reference>
<dbReference type="SMART" id="SM01114">
    <property type="entry name" value="CXC"/>
    <property type="match status" value="2"/>
</dbReference>
<evidence type="ECO:0000259" key="4">
    <source>
        <dbReference type="PROSITE" id="PS51634"/>
    </source>
</evidence>
<sequence length="164" mass="18526">MDNPNKEEISRGDMSPISPFTKFCLTSLPSIGNFSIRAVEEAMDIENEEEVKTEQQETAPNPCGCQRTHCLKLYCECFANNRYCIGCNCHNCHNLPSYENAREEAVKQIIERNPGAFREDFSTIQKACHCKRSNCVKKYCECYEAGKPCTALCKCEGCKNVGNQ</sequence>
<dbReference type="PROSITE" id="PS51634">
    <property type="entry name" value="CRC"/>
    <property type="match status" value="1"/>
</dbReference>
<keyword evidence="6" id="KW-1185">Reference proteome</keyword>
<evidence type="ECO:0000256" key="2">
    <source>
        <dbReference type="ARBA" id="ARBA00007267"/>
    </source>
</evidence>
<dbReference type="InterPro" id="IPR005172">
    <property type="entry name" value="CRC"/>
</dbReference>
<dbReference type="Proteomes" id="UP001162131">
    <property type="component" value="Unassembled WGS sequence"/>
</dbReference>
<dbReference type="EMBL" id="CAJZBQ010000041">
    <property type="protein sequence ID" value="CAG9326589.1"/>
    <property type="molecule type" value="Genomic_DNA"/>
</dbReference>
<dbReference type="InterPro" id="IPR028307">
    <property type="entry name" value="Lin-54_fam"/>
</dbReference>
<comment type="subcellular location">
    <subcellularLocation>
        <location evidence="1">Nucleus</location>
    </subcellularLocation>
</comment>
<name>A0AAU9JI85_9CILI</name>
<evidence type="ECO:0000256" key="3">
    <source>
        <dbReference type="ARBA" id="ARBA00023242"/>
    </source>
</evidence>
<accession>A0AAU9JI85</accession>
<dbReference type="GO" id="GO:0006355">
    <property type="term" value="P:regulation of DNA-templated transcription"/>
    <property type="evidence" value="ECO:0007669"/>
    <property type="project" value="TreeGrafter"/>
</dbReference>
<evidence type="ECO:0000313" key="5">
    <source>
        <dbReference type="EMBL" id="CAG9326589.1"/>
    </source>
</evidence>
<dbReference type="PANTHER" id="PTHR12446">
    <property type="entry name" value="TESMIN/TSO1-RELATED"/>
    <property type="match status" value="1"/>
</dbReference>
<evidence type="ECO:0000313" key="6">
    <source>
        <dbReference type="Proteomes" id="UP001162131"/>
    </source>
</evidence>
<dbReference type="AlphaFoldDB" id="A0AAU9JI85"/>
<dbReference type="PANTHER" id="PTHR12446:SF34">
    <property type="entry name" value="PROTEIN LIN-54 HOMOLOG"/>
    <property type="match status" value="1"/>
</dbReference>